<feature type="domain" description="Protein kinase" evidence="11">
    <location>
        <begin position="16"/>
        <end position="272"/>
    </location>
</feature>
<keyword evidence="2" id="KW-0723">Serine/threonine-protein kinase</keyword>
<dbReference type="EMBL" id="VLTN01000006">
    <property type="protein sequence ID" value="KAA0155698.1"/>
    <property type="molecule type" value="Genomic_DNA"/>
</dbReference>
<dbReference type="SUPFAM" id="SSF56112">
    <property type="entry name" value="Protein kinase-like (PK-like)"/>
    <property type="match status" value="1"/>
</dbReference>
<evidence type="ECO:0000313" key="12">
    <source>
        <dbReference type="EMBL" id="KAA0155698.1"/>
    </source>
</evidence>
<feature type="region of interest" description="Disordered" evidence="10">
    <location>
        <begin position="547"/>
        <end position="587"/>
    </location>
</feature>
<accession>A0A5A8EBH3</accession>
<feature type="region of interest" description="Disordered" evidence="10">
    <location>
        <begin position="321"/>
        <end position="464"/>
    </location>
</feature>
<reference evidence="14 15" key="1">
    <citation type="submission" date="2019-07" db="EMBL/GenBank/DDBJ databases">
        <title>Genomes of Cafeteria roenbergensis.</title>
        <authorList>
            <person name="Fischer M.G."/>
            <person name="Hackl T."/>
            <person name="Roman M."/>
        </authorList>
    </citation>
    <scope>NUCLEOTIDE SEQUENCE [LARGE SCALE GENOMIC DNA]</scope>
    <source>
        <strain evidence="12 15">BVI</strain>
        <strain evidence="13 14">E4-10P</strain>
    </source>
</reference>
<keyword evidence="3" id="KW-0808">Transferase</keyword>
<comment type="catalytic activity">
    <reaction evidence="8">
        <text>L-seryl-[protein] + ATP = O-phospho-L-seryl-[protein] + ADP + H(+)</text>
        <dbReference type="Rhea" id="RHEA:17989"/>
        <dbReference type="Rhea" id="RHEA-COMP:9863"/>
        <dbReference type="Rhea" id="RHEA-COMP:11604"/>
        <dbReference type="ChEBI" id="CHEBI:15378"/>
        <dbReference type="ChEBI" id="CHEBI:29999"/>
        <dbReference type="ChEBI" id="CHEBI:30616"/>
        <dbReference type="ChEBI" id="CHEBI:83421"/>
        <dbReference type="ChEBI" id="CHEBI:456216"/>
        <dbReference type="EC" id="2.7.11.1"/>
    </reaction>
</comment>
<feature type="region of interest" description="Disordered" evidence="10">
    <location>
        <begin position="608"/>
        <end position="705"/>
    </location>
</feature>
<dbReference type="PROSITE" id="PS50011">
    <property type="entry name" value="PROTEIN_KINASE_DOM"/>
    <property type="match status" value="1"/>
</dbReference>
<evidence type="ECO:0000256" key="7">
    <source>
        <dbReference type="ARBA" id="ARBA00047899"/>
    </source>
</evidence>
<evidence type="ECO:0000256" key="6">
    <source>
        <dbReference type="ARBA" id="ARBA00022840"/>
    </source>
</evidence>
<dbReference type="InterPro" id="IPR017441">
    <property type="entry name" value="Protein_kinase_ATP_BS"/>
</dbReference>
<dbReference type="InterPro" id="IPR000719">
    <property type="entry name" value="Prot_kinase_dom"/>
</dbReference>
<evidence type="ECO:0000256" key="5">
    <source>
        <dbReference type="ARBA" id="ARBA00022777"/>
    </source>
</evidence>
<dbReference type="Gene3D" id="1.10.510.10">
    <property type="entry name" value="Transferase(Phosphotransferase) domain 1"/>
    <property type="match status" value="1"/>
</dbReference>
<evidence type="ECO:0000313" key="14">
    <source>
        <dbReference type="Proteomes" id="UP000322899"/>
    </source>
</evidence>
<dbReference type="Proteomes" id="UP000322899">
    <property type="component" value="Unassembled WGS sequence"/>
</dbReference>
<evidence type="ECO:0000313" key="15">
    <source>
        <dbReference type="Proteomes" id="UP000323011"/>
    </source>
</evidence>
<evidence type="ECO:0000256" key="3">
    <source>
        <dbReference type="ARBA" id="ARBA00022679"/>
    </source>
</evidence>
<evidence type="ECO:0000256" key="10">
    <source>
        <dbReference type="SAM" id="MobiDB-lite"/>
    </source>
</evidence>
<dbReference type="Pfam" id="PF00069">
    <property type="entry name" value="Pkinase"/>
    <property type="match status" value="1"/>
</dbReference>
<keyword evidence="4 9" id="KW-0547">Nucleotide-binding</keyword>
<evidence type="ECO:0000256" key="1">
    <source>
        <dbReference type="ARBA" id="ARBA00012513"/>
    </source>
</evidence>
<feature type="binding site" evidence="9">
    <location>
        <position position="51"/>
    </location>
    <ligand>
        <name>ATP</name>
        <dbReference type="ChEBI" id="CHEBI:30616"/>
    </ligand>
</feature>
<evidence type="ECO:0000256" key="9">
    <source>
        <dbReference type="PROSITE-ProRule" id="PRU10141"/>
    </source>
</evidence>
<feature type="region of interest" description="Disordered" evidence="10">
    <location>
        <begin position="490"/>
        <end position="530"/>
    </location>
</feature>
<feature type="region of interest" description="Disordered" evidence="10">
    <location>
        <begin position="781"/>
        <end position="800"/>
    </location>
</feature>
<dbReference type="EMBL" id="VLTO01000021">
    <property type="protein sequence ID" value="KAA0174514.1"/>
    <property type="molecule type" value="Genomic_DNA"/>
</dbReference>
<dbReference type="InterPro" id="IPR008271">
    <property type="entry name" value="Ser/Thr_kinase_AS"/>
</dbReference>
<keyword evidence="6 9" id="KW-0067">ATP-binding</keyword>
<name>A0A5A8EBH3_CAFRO</name>
<comment type="caution">
    <text evidence="13">The sequence shown here is derived from an EMBL/GenBank/DDBJ whole genome shotgun (WGS) entry which is preliminary data.</text>
</comment>
<dbReference type="GO" id="GO:0005524">
    <property type="term" value="F:ATP binding"/>
    <property type="evidence" value="ECO:0007669"/>
    <property type="project" value="UniProtKB-UniRule"/>
</dbReference>
<dbReference type="InterPro" id="IPR011009">
    <property type="entry name" value="Kinase-like_dom_sf"/>
</dbReference>
<evidence type="ECO:0000256" key="4">
    <source>
        <dbReference type="ARBA" id="ARBA00022741"/>
    </source>
</evidence>
<protein>
    <recommendedName>
        <fullName evidence="1">non-specific serine/threonine protein kinase</fullName>
        <ecNumber evidence="1">2.7.11.1</ecNumber>
    </recommendedName>
</protein>
<dbReference type="OrthoDB" id="248923at2759"/>
<evidence type="ECO:0000256" key="2">
    <source>
        <dbReference type="ARBA" id="ARBA00022527"/>
    </source>
</evidence>
<proteinExistence type="predicted"/>
<dbReference type="Proteomes" id="UP000323011">
    <property type="component" value="Unassembled WGS sequence"/>
</dbReference>
<dbReference type="OMA" id="CFQVEAP"/>
<evidence type="ECO:0000259" key="11">
    <source>
        <dbReference type="PROSITE" id="PS50011"/>
    </source>
</evidence>
<feature type="compositionally biased region" description="Basic and acidic residues" evidence="10">
    <location>
        <begin position="435"/>
        <end position="458"/>
    </location>
</feature>
<organism evidence="13 14">
    <name type="scientific">Cafeteria roenbergensis</name>
    <name type="common">Marine flagellate</name>
    <dbReference type="NCBI Taxonomy" id="33653"/>
    <lineage>
        <taxon>Eukaryota</taxon>
        <taxon>Sar</taxon>
        <taxon>Stramenopiles</taxon>
        <taxon>Bigyra</taxon>
        <taxon>Opalozoa</taxon>
        <taxon>Bicosoecida</taxon>
        <taxon>Cafeteriaceae</taxon>
        <taxon>Cafeteria</taxon>
    </lineage>
</organism>
<comment type="catalytic activity">
    <reaction evidence="7">
        <text>L-threonyl-[protein] + ATP = O-phospho-L-threonyl-[protein] + ADP + H(+)</text>
        <dbReference type="Rhea" id="RHEA:46608"/>
        <dbReference type="Rhea" id="RHEA-COMP:11060"/>
        <dbReference type="Rhea" id="RHEA-COMP:11605"/>
        <dbReference type="ChEBI" id="CHEBI:15378"/>
        <dbReference type="ChEBI" id="CHEBI:30013"/>
        <dbReference type="ChEBI" id="CHEBI:30616"/>
        <dbReference type="ChEBI" id="CHEBI:61977"/>
        <dbReference type="ChEBI" id="CHEBI:456216"/>
        <dbReference type="EC" id="2.7.11.1"/>
    </reaction>
</comment>
<keyword evidence="15" id="KW-1185">Reference proteome</keyword>
<feature type="compositionally biased region" description="Gly residues" evidence="10">
    <location>
        <begin position="626"/>
        <end position="643"/>
    </location>
</feature>
<dbReference type="InterPro" id="IPR051131">
    <property type="entry name" value="NEK_Ser/Thr_kinase_NIMA"/>
</dbReference>
<dbReference type="EC" id="2.7.11.1" evidence="1"/>
<dbReference type="PROSITE" id="PS00108">
    <property type="entry name" value="PROTEIN_KINASE_ST"/>
    <property type="match status" value="1"/>
</dbReference>
<dbReference type="GO" id="GO:0004674">
    <property type="term" value="F:protein serine/threonine kinase activity"/>
    <property type="evidence" value="ECO:0007669"/>
    <property type="project" value="UniProtKB-KW"/>
</dbReference>
<dbReference type="AlphaFoldDB" id="A0A5A8EBH3"/>
<feature type="compositionally biased region" description="Gly residues" evidence="10">
    <location>
        <begin position="408"/>
        <end position="430"/>
    </location>
</feature>
<dbReference type="Gene3D" id="3.30.200.20">
    <property type="entry name" value="Phosphorylase Kinase, domain 1"/>
    <property type="match status" value="1"/>
</dbReference>
<dbReference type="SMART" id="SM00220">
    <property type="entry name" value="S_TKc"/>
    <property type="match status" value="1"/>
</dbReference>
<keyword evidence="5" id="KW-0418">Kinase</keyword>
<evidence type="ECO:0000256" key="8">
    <source>
        <dbReference type="ARBA" id="ARBA00048679"/>
    </source>
</evidence>
<sequence>MSSVAAAKPRSSAKDFVVLAKLGKGAFGTVYKVQRKQDGKVYALKKIAIGKMPRRDLLDTMGEVRLLASISHANIVRFAEAFIIEKSMELCIVQEFADGGDLAMQVEQLSKARRYMAEELIWTYAIQALEGLTHLHSLGILHRDLKPANIMLCLDGTIKLGDLNVSKLAKFSLVKTQIGTPYYMSPEIWNNKPYGDRSDMWALGCVIYELAALKPPFQGRNIDELSRKVQAGYFPRVPAHYSKDLEELISSLLRKNARQRPSASALLKSGLITKKRAELRRWMDETRRAAEDFHESANSNLLGTIAVPARMDARSVAQIQLPSPQYHRPAANSRKSFGGSHGASSDKSAEPAVAAAAAGAPGGDSGLYRPHVHEPPRAGGGGRIPVASDLPKRYEQPGVPGGRSDAWGGAGAARGGGAAAGAGGRGGGVGSVAEARARAREEANRLMADDERRRRGASEPRAAYGGAAYGGAAYGAAAYGARPHADPRLPSLPVPAVGRPSARSRSEDPASARRGFVPSVRPSSRLVGPNGAEYAAYRPSAYAAARAGAYGGPSSRGSARGPPSRGSSRGSRAGFTPRGGAAARGAHGRAYDSRLDLVADAYGVRGAGRARPTKQAPHWDSRLHPAGGGRRGPSSRGGDGGGRLPSRGSVYSDNGSRAGPYAQPRASRGDLPSVRGFGRGAGHEDSSAYGARPRPYAHPSAGSRGYAPEPRGYGAYAAAAPSSRAGAAYAAPSARAGGDYSAGGYAANPSARGHGGYAAGGARRGSNASYASGYGGAYQPSAAGIPSARSGKGSMPSWWG</sequence>
<dbReference type="PROSITE" id="PS00107">
    <property type="entry name" value="PROTEIN_KINASE_ATP"/>
    <property type="match status" value="1"/>
</dbReference>
<dbReference type="PANTHER" id="PTHR44899:SF6">
    <property type="entry name" value="SERINE_THREONINE PROTEIN KINASE"/>
    <property type="match status" value="1"/>
</dbReference>
<gene>
    <name evidence="13" type="ORF">FNF27_03888</name>
    <name evidence="12" type="ORF">FNF29_01613</name>
</gene>
<feature type="compositionally biased region" description="Low complexity" evidence="10">
    <location>
        <begin position="547"/>
        <end position="585"/>
    </location>
</feature>
<dbReference type="PANTHER" id="PTHR44899">
    <property type="entry name" value="CAMK FAMILY PROTEIN KINASE"/>
    <property type="match status" value="1"/>
</dbReference>
<feature type="compositionally biased region" description="Low complexity" evidence="10">
    <location>
        <begin position="350"/>
        <end position="359"/>
    </location>
</feature>
<evidence type="ECO:0000313" key="13">
    <source>
        <dbReference type="EMBL" id="KAA0174514.1"/>
    </source>
</evidence>